<organism evidence="1 2">
    <name type="scientific">Pseudomonas gingeri</name>
    <dbReference type="NCBI Taxonomy" id="117681"/>
    <lineage>
        <taxon>Bacteria</taxon>
        <taxon>Pseudomonadati</taxon>
        <taxon>Pseudomonadota</taxon>
        <taxon>Gammaproteobacteria</taxon>
        <taxon>Pseudomonadales</taxon>
        <taxon>Pseudomonadaceae</taxon>
        <taxon>Pseudomonas</taxon>
    </lineage>
</organism>
<reference evidence="1 2" key="1">
    <citation type="submission" date="2020-04" db="EMBL/GenBank/DDBJ databases">
        <title>Molecular characterization of pseudomonads from Agaricus bisporus reveal novel blotch 2 pathogens in Western Europe.</title>
        <authorList>
            <person name="Taparia T."/>
            <person name="Krijger M."/>
            <person name="Haynes E."/>
            <person name="Elpinstone J.G."/>
            <person name="Noble R."/>
            <person name="Van Der Wolf J."/>
        </authorList>
    </citation>
    <scope>NUCLEOTIDE SEQUENCE [LARGE SCALE GENOMIC DNA]</scope>
    <source>
        <strain evidence="1 2">G9001</strain>
    </source>
</reference>
<evidence type="ECO:0000313" key="1">
    <source>
        <dbReference type="EMBL" id="NWB85145.1"/>
    </source>
</evidence>
<dbReference type="Proteomes" id="UP000522864">
    <property type="component" value="Unassembled WGS sequence"/>
</dbReference>
<dbReference type="AlphaFoldDB" id="A0A7Y7WP34"/>
<sequence>MFKVTLNPPVCADLKLNAVVDRVFAHYNLPISDDPMVPRNACKPDNPNGVEEAL</sequence>
<accession>A0A7Y7WP34</accession>
<proteinExistence type="predicted"/>
<comment type="caution">
    <text evidence="1">The sequence shown here is derived from an EMBL/GenBank/DDBJ whole genome shotgun (WGS) entry which is preliminary data.</text>
</comment>
<protein>
    <submittedName>
        <fullName evidence="1">Uncharacterized protein</fullName>
    </submittedName>
</protein>
<evidence type="ECO:0000313" key="2">
    <source>
        <dbReference type="Proteomes" id="UP000522864"/>
    </source>
</evidence>
<name>A0A7Y7WP34_9PSED</name>
<dbReference type="RefSeq" id="WP_177099941.1">
    <property type="nucleotide sequence ID" value="NZ_JACAQA010000005.1"/>
</dbReference>
<gene>
    <name evidence="1" type="ORF">HX830_09660</name>
</gene>
<dbReference type="EMBL" id="JACAQA010000005">
    <property type="protein sequence ID" value="NWB85145.1"/>
    <property type="molecule type" value="Genomic_DNA"/>
</dbReference>